<gene>
    <name evidence="2" type="ORF">METZ01_LOCUS309167</name>
</gene>
<reference evidence="2" key="1">
    <citation type="submission" date="2018-05" db="EMBL/GenBank/DDBJ databases">
        <authorList>
            <person name="Lanie J.A."/>
            <person name="Ng W.-L."/>
            <person name="Kazmierczak K.M."/>
            <person name="Andrzejewski T.M."/>
            <person name="Davidsen T.M."/>
            <person name="Wayne K.J."/>
            <person name="Tettelin H."/>
            <person name="Glass J.I."/>
            <person name="Rusch D."/>
            <person name="Podicherti R."/>
            <person name="Tsui H.-C.T."/>
            <person name="Winkler M.E."/>
        </authorList>
    </citation>
    <scope>NUCLEOTIDE SEQUENCE</scope>
</reference>
<feature type="non-terminal residue" evidence="2">
    <location>
        <position position="46"/>
    </location>
</feature>
<accession>A0A382N591</accession>
<keyword evidence="1" id="KW-1133">Transmembrane helix</keyword>
<evidence type="ECO:0000256" key="1">
    <source>
        <dbReference type="SAM" id="Phobius"/>
    </source>
</evidence>
<sequence>VKILTNSELLMSINIISFSLIFFNLWIVLTIISCSAIDENQIPPSS</sequence>
<keyword evidence="1" id="KW-0812">Transmembrane</keyword>
<organism evidence="2">
    <name type="scientific">marine metagenome</name>
    <dbReference type="NCBI Taxonomy" id="408172"/>
    <lineage>
        <taxon>unclassified sequences</taxon>
        <taxon>metagenomes</taxon>
        <taxon>ecological metagenomes</taxon>
    </lineage>
</organism>
<dbReference type="EMBL" id="UINC01098078">
    <property type="protein sequence ID" value="SVC56313.1"/>
    <property type="molecule type" value="Genomic_DNA"/>
</dbReference>
<dbReference type="AlphaFoldDB" id="A0A382N591"/>
<feature type="non-terminal residue" evidence="2">
    <location>
        <position position="1"/>
    </location>
</feature>
<evidence type="ECO:0000313" key="2">
    <source>
        <dbReference type="EMBL" id="SVC56313.1"/>
    </source>
</evidence>
<feature type="transmembrane region" description="Helical" evidence="1">
    <location>
        <begin position="15"/>
        <end position="37"/>
    </location>
</feature>
<protein>
    <submittedName>
        <fullName evidence="2">Uncharacterized protein</fullName>
    </submittedName>
</protein>
<keyword evidence="1" id="KW-0472">Membrane</keyword>
<name>A0A382N591_9ZZZZ</name>
<proteinExistence type="predicted"/>